<organism evidence="5 6">
    <name type="scientific">Ideonella livida</name>
    <dbReference type="NCBI Taxonomy" id="2707176"/>
    <lineage>
        <taxon>Bacteria</taxon>
        <taxon>Pseudomonadati</taxon>
        <taxon>Pseudomonadota</taxon>
        <taxon>Betaproteobacteria</taxon>
        <taxon>Burkholderiales</taxon>
        <taxon>Sphaerotilaceae</taxon>
        <taxon>Ideonella</taxon>
    </lineage>
</organism>
<evidence type="ECO:0000313" key="6">
    <source>
        <dbReference type="Proteomes" id="UP000484255"/>
    </source>
</evidence>
<dbReference type="Gene3D" id="3.30.70.260">
    <property type="match status" value="1"/>
</dbReference>
<dbReference type="Pfam" id="PF00551">
    <property type="entry name" value="Formyl_trans_N"/>
    <property type="match status" value="1"/>
</dbReference>
<feature type="domain" description="Formyl transferase N-terminal" evidence="4">
    <location>
        <begin position="103"/>
        <end position="279"/>
    </location>
</feature>
<evidence type="ECO:0000313" key="5">
    <source>
        <dbReference type="EMBL" id="NDY91779.1"/>
    </source>
</evidence>
<comment type="similarity">
    <text evidence="3">Belongs to the PurU family.</text>
</comment>
<keyword evidence="3" id="KW-0658">Purine biosynthesis</keyword>
<dbReference type="InterPro" id="IPR041729">
    <property type="entry name" value="Formyl-FH4-Hydrolase_C"/>
</dbReference>
<dbReference type="Proteomes" id="UP000484255">
    <property type="component" value="Unassembled WGS sequence"/>
</dbReference>
<dbReference type="Gene3D" id="3.40.50.170">
    <property type="entry name" value="Formyl transferase, N-terminal domain"/>
    <property type="match status" value="1"/>
</dbReference>
<dbReference type="InterPro" id="IPR002376">
    <property type="entry name" value="Formyl_transf_N"/>
</dbReference>
<dbReference type="InterPro" id="IPR036477">
    <property type="entry name" value="Formyl_transf_N_sf"/>
</dbReference>
<feature type="active site" evidence="3">
    <location>
        <position position="242"/>
    </location>
</feature>
<dbReference type="GO" id="GO:0006189">
    <property type="term" value="P:'de novo' IMP biosynthetic process"/>
    <property type="evidence" value="ECO:0007669"/>
    <property type="project" value="UniProtKB-UniRule"/>
</dbReference>
<dbReference type="EC" id="3.5.1.10" evidence="3"/>
<keyword evidence="1 3" id="KW-0554">One-carbon metabolism</keyword>
<dbReference type="PIRSF" id="PIRSF036480">
    <property type="entry name" value="FormyFH4_hydr"/>
    <property type="match status" value="1"/>
</dbReference>
<dbReference type="SUPFAM" id="SSF53328">
    <property type="entry name" value="Formyltransferase"/>
    <property type="match status" value="1"/>
</dbReference>
<keyword evidence="6" id="KW-1185">Reference proteome</keyword>
<dbReference type="AlphaFoldDB" id="A0A7C9TJ20"/>
<keyword evidence="2 3" id="KW-0378">Hydrolase</keyword>
<dbReference type="InterPro" id="IPR004810">
    <property type="entry name" value="PurU"/>
</dbReference>
<gene>
    <name evidence="3" type="primary">purU</name>
    <name evidence="5" type="ORF">G3A44_11335</name>
</gene>
<protein>
    <recommendedName>
        <fullName evidence="3">Formyltetrahydrofolate deformylase</fullName>
        <ecNumber evidence="3">3.5.1.10</ecNumber>
    </recommendedName>
    <alternativeName>
        <fullName evidence="3">Formyl-FH(4) hydrolase</fullName>
    </alternativeName>
</protein>
<accession>A0A7C9TJ20</accession>
<name>A0A7C9TJ20_9BURK</name>
<dbReference type="UniPathway" id="UPA00074">
    <property type="reaction ID" value="UER00170"/>
</dbReference>
<sequence length="298" mass="32752">MSTPPRPPSRYALQVVCRSAAGQVAAMAALIERHGGYVEEFAVHDDRPSERFFLRAVFRRAESAESAGTAATALATMRADLDQVAPGIQALHWRLHDLAQRPRVLLMVSRLEHCLVDLLTGWRRGELAMDPVGVVSNHEELRGLAEAAGLPFTYLPITADTKAAQEARLLELVRQQAVDFVVLARYMQVLSDGLCAQLAGRILNIHHGLLPAFKGARPYHQAFERGVKLIGATAHFATPDLDEGPIIAQATESVDHAQSPEDLLDVGRRLECTTLSRALRSVLEHRVFINGQRTVVLK</sequence>
<comment type="catalytic activity">
    <reaction evidence="3">
        <text>(6R)-10-formyltetrahydrofolate + H2O = (6S)-5,6,7,8-tetrahydrofolate + formate + H(+)</text>
        <dbReference type="Rhea" id="RHEA:19833"/>
        <dbReference type="ChEBI" id="CHEBI:15377"/>
        <dbReference type="ChEBI" id="CHEBI:15378"/>
        <dbReference type="ChEBI" id="CHEBI:15740"/>
        <dbReference type="ChEBI" id="CHEBI:57453"/>
        <dbReference type="ChEBI" id="CHEBI:195366"/>
        <dbReference type="EC" id="3.5.1.10"/>
    </reaction>
</comment>
<dbReference type="CDD" id="cd08648">
    <property type="entry name" value="FMT_core_Formyl-FH4-Hydrolase_C"/>
    <property type="match status" value="1"/>
</dbReference>
<dbReference type="PANTHER" id="PTHR42706:SF1">
    <property type="entry name" value="FORMYLTETRAHYDROFOLATE DEFORMYLASE 2, MITOCHONDRIAL"/>
    <property type="match status" value="1"/>
</dbReference>
<dbReference type="GO" id="GO:0008864">
    <property type="term" value="F:formyltetrahydrofolate deformylase activity"/>
    <property type="evidence" value="ECO:0007669"/>
    <property type="project" value="UniProtKB-UniRule"/>
</dbReference>
<comment type="function">
    <text evidence="3">Catalyzes the hydrolysis of 10-formyltetrahydrofolate (formyl-FH4) to formate and tetrahydrofolate (FH4).</text>
</comment>
<evidence type="ECO:0000259" key="4">
    <source>
        <dbReference type="Pfam" id="PF00551"/>
    </source>
</evidence>
<evidence type="ECO:0000256" key="3">
    <source>
        <dbReference type="HAMAP-Rule" id="MF_01927"/>
    </source>
</evidence>
<dbReference type="PANTHER" id="PTHR42706">
    <property type="entry name" value="FORMYLTETRAHYDROFOLATE DEFORMYLASE"/>
    <property type="match status" value="1"/>
</dbReference>
<dbReference type="NCBIfam" id="NF004684">
    <property type="entry name" value="PRK06027.1"/>
    <property type="match status" value="1"/>
</dbReference>
<comment type="pathway">
    <text evidence="3">Purine metabolism; IMP biosynthesis via de novo pathway; formate from 10-formyl-5,6,7,8-tetrahydrofolate: step 1/1.</text>
</comment>
<evidence type="ECO:0000256" key="1">
    <source>
        <dbReference type="ARBA" id="ARBA00022563"/>
    </source>
</evidence>
<dbReference type="PRINTS" id="PR01575">
    <property type="entry name" value="FFH4HYDRLASE"/>
</dbReference>
<comment type="caution">
    <text evidence="5">The sequence shown here is derived from an EMBL/GenBank/DDBJ whole genome shotgun (WGS) entry which is preliminary data.</text>
</comment>
<dbReference type="HAMAP" id="MF_01927">
    <property type="entry name" value="PurU"/>
    <property type="match status" value="1"/>
</dbReference>
<proteinExistence type="inferred from homology"/>
<dbReference type="EMBL" id="JAAGOH010000012">
    <property type="protein sequence ID" value="NDY91779.1"/>
    <property type="molecule type" value="Genomic_DNA"/>
</dbReference>
<dbReference type="RefSeq" id="WP_163457634.1">
    <property type="nucleotide sequence ID" value="NZ_JAAGOH010000012.1"/>
</dbReference>
<evidence type="ECO:0000256" key="2">
    <source>
        <dbReference type="ARBA" id="ARBA00022801"/>
    </source>
</evidence>
<reference evidence="5 6" key="1">
    <citation type="submission" date="2020-02" db="EMBL/GenBank/DDBJ databases">
        <title>Ideonella bacterium strain TBM-1.</title>
        <authorList>
            <person name="Chen W.-M."/>
        </authorList>
    </citation>
    <scope>NUCLEOTIDE SEQUENCE [LARGE SCALE GENOMIC DNA]</scope>
    <source>
        <strain evidence="5 6">TBM-1</strain>
    </source>
</reference>
<dbReference type="GO" id="GO:0006730">
    <property type="term" value="P:one-carbon metabolic process"/>
    <property type="evidence" value="ECO:0007669"/>
    <property type="project" value="UniProtKB-KW"/>
</dbReference>